<feature type="domain" description="C2H2-type" evidence="9">
    <location>
        <begin position="487"/>
        <end position="514"/>
    </location>
</feature>
<feature type="region of interest" description="Disordered" evidence="8">
    <location>
        <begin position="1"/>
        <end position="47"/>
    </location>
</feature>
<keyword evidence="3" id="KW-0677">Repeat</keyword>
<evidence type="ECO:0000256" key="7">
    <source>
        <dbReference type="PROSITE-ProRule" id="PRU00042"/>
    </source>
</evidence>
<keyword evidence="10" id="KW-0238">DNA-binding</keyword>
<dbReference type="InterPro" id="IPR013087">
    <property type="entry name" value="Znf_C2H2_type"/>
</dbReference>
<keyword evidence="4 7" id="KW-0863">Zinc-finger</keyword>
<feature type="compositionally biased region" description="Polar residues" evidence="8">
    <location>
        <begin position="166"/>
        <end position="190"/>
    </location>
</feature>
<evidence type="ECO:0000256" key="2">
    <source>
        <dbReference type="ARBA" id="ARBA00022723"/>
    </source>
</evidence>
<feature type="domain" description="C2H2-type" evidence="9">
    <location>
        <begin position="515"/>
        <end position="542"/>
    </location>
</feature>
<dbReference type="PANTHER" id="PTHR40626">
    <property type="entry name" value="MIP31509P"/>
    <property type="match status" value="1"/>
</dbReference>
<gene>
    <name evidence="10" type="primary">CRZ1</name>
    <name evidence="10" type="ORF">LTR24_006191</name>
</gene>
<evidence type="ECO:0000256" key="5">
    <source>
        <dbReference type="ARBA" id="ARBA00022833"/>
    </source>
</evidence>
<feature type="compositionally biased region" description="Low complexity" evidence="8">
    <location>
        <begin position="416"/>
        <end position="430"/>
    </location>
</feature>
<feature type="compositionally biased region" description="Polar residues" evidence="8">
    <location>
        <begin position="146"/>
        <end position="159"/>
    </location>
</feature>
<keyword evidence="2" id="KW-0479">Metal-binding</keyword>
<dbReference type="Proteomes" id="UP001345013">
    <property type="component" value="Unassembled WGS sequence"/>
</dbReference>
<evidence type="ECO:0000259" key="9">
    <source>
        <dbReference type="PROSITE" id="PS50157"/>
    </source>
</evidence>
<feature type="region of interest" description="Disordered" evidence="8">
    <location>
        <begin position="219"/>
        <end position="262"/>
    </location>
</feature>
<name>A0ABR0K6V2_9EURO</name>
<evidence type="ECO:0000313" key="11">
    <source>
        <dbReference type="Proteomes" id="UP001345013"/>
    </source>
</evidence>
<dbReference type="PROSITE" id="PS50157">
    <property type="entry name" value="ZINC_FINGER_C2H2_2"/>
    <property type="match status" value="2"/>
</dbReference>
<dbReference type="SUPFAM" id="SSF57667">
    <property type="entry name" value="beta-beta-alpha zinc fingers"/>
    <property type="match status" value="1"/>
</dbReference>
<evidence type="ECO:0000256" key="3">
    <source>
        <dbReference type="ARBA" id="ARBA00022737"/>
    </source>
</evidence>
<evidence type="ECO:0000256" key="1">
    <source>
        <dbReference type="ARBA" id="ARBA00004123"/>
    </source>
</evidence>
<accession>A0ABR0K6V2</accession>
<dbReference type="PROSITE" id="PS00028">
    <property type="entry name" value="ZINC_FINGER_C2H2_1"/>
    <property type="match status" value="2"/>
</dbReference>
<dbReference type="SMART" id="SM00355">
    <property type="entry name" value="ZnF_C2H2"/>
    <property type="match status" value="2"/>
</dbReference>
<keyword evidence="11" id="KW-1185">Reference proteome</keyword>
<feature type="compositionally biased region" description="Basic and acidic residues" evidence="8">
    <location>
        <begin position="436"/>
        <end position="459"/>
    </location>
</feature>
<keyword evidence="5" id="KW-0862">Zinc</keyword>
<dbReference type="EMBL" id="JAVRRG010000077">
    <property type="protein sequence ID" value="KAK5089470.1"/>
    <property type="molecule type" value="Genomic_DNA"/>
</dbReference>
<dbReference type="GO" id="GO:0003677">
    <property type="term" value="F:DNA binding"/>
    <property type="evidence" value="ECO:0007669"/>
    <property type="project" value="UniProtKB-KW"/>
</dbReference>
<dbReference type="InterPro" id="IPR036236">
    <property type="entry name" value="Znf_C2H2_sf"/>
</dbReference>
<feature type="compositionally biased region" description="Polar residues" evidence="8">
    <location>
        <begin position="468"/>
        <end position="479"/>
    </location>
</feature>
<feature type="region of interest" description="Disordered" evidence="8">
    <location>
        <begin position="146"/>
        <end position="195"/>
    </location>
</feature>
<proteinExistence type="predicted"/>
<evidence type="ECO:0000256" key="4">
    <source>
        <dbReference type="ARBA" id="ARBA00022771"/>
    </source>
</evidence>
<dbReference type="InterPro" id="IPR051059">
    <property type="entry name" value="VerF-like"/>
</dbReference>
<sequence length="712" mass="77953">MEAQRGRLSSQESRHASPQPSPHNFPHNHQGLDPGITPDTFSNNKFNTAVGWQNPWEIPQMQQTHHMQQMQSMPQLQTQDNVYSNNQFNQNAYQNNQYNDPSLTHNLNPNDLYVGSDSINTGDFNQDFSYLNQGYQMNHQSNINPAELSKLSSPDQASPGSGLLSPENQNSPGQQNGSPTTANGQYQTPQHSRHVSLDPASAYDLNIMNAMNNAWQGMQFQQHRRMPSDQRSDVSSHHSPYMGHAELSDSADPNRSPFLYPQDNGNTYGLESVNIGDQASSQPGSTYVSPRLMPQQGLGLDSQMPKNELASNLFANQQTYQMDAMHNRNLSSVSDMGQADQYAVPNIMIDPAPLSRQGSFGPQGETGPNDALSPPPNSSRGRNRSQSDTTGMTRPMNSRSASPSVKRENSDTLSVRSSSPGARSRESSPGVQSGRVSKDTNRDRDRRASTSSIHNRDYILDLADPSRPNASPTAGGSSRVQKHPATFQCTLCPKKFTRAYNLRSHLRTHTDERPFVCTVCGKAFARQHDRKRHEGLHSGEKKFVCKGELNSRPGESWGCGRRFARADALGRHFRSEAGRVCIKPLLDEEAAERRNRMMMEQQQAHGMNMGVNAQQQAQYMQGAGGLQPVPPGMVVPGTMDAGVGVGAQQAFQLPAVLMAQYPQLANLDWNAISSGAMGDEMDGDLSDVGGAYEYDDGSLVVGGGGGGWQGHG</sequence>
<comment type="subcellular location">
    <subcellularLocation>
        <location evidence="1">Nucleus</location>
    </subcellularLocation>
</comment>
<evidence type="ECO:0000256" key="6">
    <source>
        <dbReference type="ARBA" id="ARBA00023242"/>
    </source>
</evidence>
<keyword evidence="6" id="KW-0539">Nucleus</keyword>
<dbReference type="PANTHER" id="PTHR40626:SF11">
    <property type="entry name" value="ZINC FINGER PROTEIN YPR022C"/>
    <property type="match status" value="1"/>
</dbReference>
<evidence type="ECO:0000256" key="8">
    <source>
        <dbReference type="SAM" id="MobiDB-lite"/>
    </source>
</evidence>
<comment type="caution">
    <text evidence="10">The sequence shown here is derived from an EMBL/GenBank/DDBJ whole genome shotgun (WGS) entry which is preliminary data.</text>
</comment>
<dbReference type="Gene3D" id="3.30.160.60">
    <property type="entry name" value="Classic Zinc Finger"/>
    <property type="match status" value="3"/>
</dbReference>
<protein>
    <submittedName>
        <fullName evidence="10">DNA-binding transcription factor</fullName>
    </submittedName>
</protein>
<feature type="region of interest" description="Disordered" evidence="8">
    <location>
        <begin position="353"/>
        <end position="482"/>
    </location>
</feature>
<evidence type="ECO:0000313" key="10">
    <source>
        <dbReference type="EMBL" id="KAK5089470.1"/>
    </source>
</evidence>
<dbReference type="Pfam" id="PF00096">
    <property type="entry name" value="zf-C2H2"/>
    <property type="match status" value="2"/>
</dbReference>
<organism evidence="10 11">
    <name type="scientific">Lithohypha guttulata</name>
    <dbReference type="NCBI Taxonomy" id="1690604"/>
    <lineage>
        <taxon>Eukaryota</taxon>
        <taxon>Fungi</taxon>
        <taxon>Dikarya</taxon>
        <taxon>Ascomycota</taxon>
        <taxon>Pezizomycotina</taxon>
        <taxon>Eurotiomycetes</taxon>
        <taxon>Chaetothyriomycetidae</taxon>
        <taxon>Chaetothyriales</taxon>
        <taxon>Trichomeriaceae</taxon>
        <taxon>Lithohypha</taxon>
    </lineage>
</organism>
<feature type="compositionally biased region" description="Polar residues" evidence="8">
    <location>
        <begin position="378"/>
        <end position="403"/>
    </location>
</feature>
<feature type="compositionally biased region" description="Basic and acidic residues" evidence="8">
    <location>
        <begin position="226"/>
        <end position="236"/>
    </location>
</feature>
<reference evidence="10 11" key="1">
    <citation type="submission" date="2023-08" db="EMBL/GenBank/DDBJ databases">
        <title>Black Yeasts Isolated from many extreme environments.</title>
        <authorList>
            <person name="Coleine C."/>
            <person name="Stajich J.E."/>
            <person name="Selbmann L."/>
        </authorList>
    </citation>
    <scope>NUCLEOTIDE SEQUENCE [LARGE SCALE GENOMIC DNA]</scope>
    <source>
        <strain evidence="10 11">CCFEE 5885</strain>
    </source>
</reference>